<dbReference type="AlphaFoldDB" id="A0A2T4TXT2"/>
<dbReference type="PANTHER" id="PTHR40269">
    <property type="entry name" value="OUTER MEMBRANE PROTEIN-RELATED"/>
    <property type="match status" value="1"/>
</dbReference>
<evidence type="ECO:0000256" key="1">
    <source>
        <dbReference type="SAM" id="MobiDB-lite"/>
    </source>
</evidence>
<feature type="signal peptide" evidence="2">
    <location>
        <begin position="1"/>
        <end position="28"/>
    </location>
</feature>
<dbReference type="PANTHER" id="PTHR40269:SF1">
    <property type="entry name" value="OUTER MEMBRANE PROTEIN"/>
    <property type="match status" value="1"/>
</dbReference>
<dbReference type="EMBL" id="NVQC01000021">
    <property type="protein sequence ID" value="PTL35933.1"/>
    <property type="molecule type" value="Genomic_DNA"/>
</dbReference>
<feature type="compositionally biased region" description="Low complexity" evidence="1">
    <location>
        <begin position="280"/>
        <end position="301"/>
    </location>
</feature>
<keyword evidence="2" id="KW-0732">Signal</keyword>
<comment type="caution">
    <text evidence="3">The sequence shown here is derived from an EMBL/GenBank/DDBJ whole genome shotgun (WGS) entry which is preliminary data.</text>
</comment>
<evidence type="ECO:0008006" key="5">
    <source>
        <dbReference type="Google" id="ProtNLM"/>
    </source>
</evidence>
<evidence type="ECO:0000313" key="3">
    <source>
        <dbReference type="EMBL" id="PTL35933.1"/>
    </source>
</evidence>
<name>A0A2T4TXT2_9BACT</name>
<accession>A0A2T4TXT2</accession>
<feature type="compositionally biased region" description="Basic and acidic residues" evidence="1">
    <location>
        <begin position="245"/>
        <end position="275"/>
    </location>
</feature>
<dbReference type="PROSITE" id="PS51257">
    <property type="entry name" value="PROKAR_LIPOPROTEIN"/>
    <property type="match status" value="1"/>
</dbReference>
<dbReference type="Pfam" id="PF11737">
    <property type="entry name" value="DUF3300"/>
    <property type="match status" value="1"/>
</dbReference>
<sequence length="409" mass="43289">MWQFKYRAYLWAVMSLTVACLVPVSALAQVTPGASASAPASAPRLSAAALEKLVGPVALYPDDLLAILLPASTRPLDIVKAQRFIEKHKKETNLKPDPSLPEPTRNLLNYPEVVKKMSDDLDWTERLGQAVVGQQKDVMSAIQAFRRKVYSAGNLKTDDKQIIVVEKEVIKVVQANPQIIYVPQYQPSVVVVAQSAPVVVYYPTPYPVYYYGAPTAYVVGWSSYAIYGGYNVEDLQEERMDYANEAREDRQAHRKEMQEGRQEQRGEAQTKKQEGANKAQTQPSQTLRQQVQTQQTAASPQGQRQGAAATNQPSGQAWRPQQQGQVASAQGTRPGDSVSSRGGGGDGAFGGSGSNASMASASQRGSESRFGGGGGGGGGWSGGGGGWSGGRGGGGGGGGGRGGGGGGRR</sequence>
<dbReference type="Proteomes" id="UP000241436">
    <property type="component" value="Unassembled WGS sequence"/>
</dbReference>
<protein>
    <recommendedName>
        <fullName evidence="5">DUF3300 domain-containing protein</fullName>
    </recommendedName>
</protein>
<feature type="compositionally biased region" description="Gly residues" evidence="1">
    <location>
        <begin position="341"/>
        <end position="353"/>
    </location>
</feature>
<feature type="compositionally biased region" description="Polar residues" evidence="1">
    <location>
        <begin position="302"/>
        <end position="331"/>
    </location>
</feature>
<evidence type="ECO:0000313" key="4">
    <source>
        <dbReference type="Proteomes" id="UP000241436"/>
    </source>
</evidence>
<reference evidence="4" key="2">
    <citation type="journal article" date="2018" name="Environ. Microbiol.">
        <title>Bloom of a denitrifying methanotroph, 'Candidatus Methylomirabilis limnetica', in a deep stratified lake.</title>
        <authorList>
            <person name="Graf J.S."/>
            <person name="Mayr M.J."/>
            <person name="Marchant H.K."/>
            <person name="Tienken D."/>
            <person name="Hach P.F."/>
            <person name="Brand A."/>
            <person name="Schubert C.J."/>
            <person name="Kuypers M.M."/>
            <person name="Milucka J."/>
        </authorList>
    </citation>
    <scope>NUCLEOTIDE SEQUENCE [LARGE SCALE GENOMIC DNA]</scope>
    <source>
        <strain evidence="4">Zug</strain>
    </source>
</reference>
<proteinExistence type="predicted"/>
<evidence type="ECO:0000256" key="2">
    <source>
        <dbReference type="SAM" id="SignalP"/>
    </source>
</evidence>
<feature type="compositionally biased region" description="Gly residues" evidence="1">
    <location>
        <begin position="370"/>
        <end position="409"/>
    </location>
</feature>
<organism evidence="3 4">
    <name type="scientific">Candidatus Methylomirabilis limnetica</name>
    <dbReference type="NCBI Taxonomy" id="2033718"/>
    <lineage>
        <taxon>Bacteria</taxon>
        <taxon>Candidatus Methylomirabilota</taxon>
        <taxon>Candidatus Methylomirabilia</taxon>
        <taxon>Candidatus Methylomirabilales</taxon>
        <taxon>Candidatus Methylomirabilaceae</taxon>
        <taxon>Candidatus Methylomirabilis</taxon>
    </lineage>
</organism>
<dbReference type="RefSeq" id="WP_107562176.1">
    <property type="nucleotide sequence ID" value="NZ_NVQC01000021.1"/>
</dbReference>
<keyword evidence="4" id="KW-1185">Reference proteome</keyword>
<feature type="region of interest" description="Disordered" evidence="1">
    <location>
        <begin position="245"/>
        <end position="409"/>
    </location>
</feature>
<reference evidence="3 4" key="1">
    <citation type="submission" date="2017-09" db="EMBL/GenBank/DDBJ databases">
        <title>Bloom of a denitrifying methanotroph, Candidatus Methylomirabilis limnetica, in a deep stratified lake.</title>
        <authorList>
            <person name="Graf J.S."/>
            <person name="Marchant H.K."/>
            <person name="Tienken D."/>
            <person name="Hach P.F."/>
            <person name="Brand A."/>
            <person name="Schubert C.J."/>
            <person name="Kuypers M.M."/>
            <person name="Milucka J."/>
        </authorList>
    </citation>
    <scope>NUCLEOTIDE SEQUENCE [LARGE SCALE GENOMIC DNA]</scope>
    <source>
        <strain evidence="3 4">Zug</strain>
    </source>
</reference>
<gene>
    <name evidence="3" type="ORF">CLG94_07110</name>
</gene>
<feature type="chain" id="PRO_5015400278" description="DUF3300 domain-containing protein" evidence="2">
    <location>
        <begin position="29"/>
        <end position="409"/>
    </location>
</feature>
<dbReference type="InterPro" id="IPR021728">
    <property type="entry name" value="DUF3300"/>
</dbReference>